<dbReference type="Gene3D" id="3.80.10.10">
    <property type="entry name" value="Ribonuclease Inhibitor"/>
    <property type="match status" value="1"/>
</dbReference>
<dbReference type="SUPFAM" id="SSF52047">
    <property type="entry name" value="RNI-like"/>
    <property type="match status" value="1"/>
</dbReference>
<sequence length="649" mass="73572">METLPPEVRIQTNSIPIVQCSGWAVKQSIADNIKVNIVAAHYMFLNDYIIKNFLWSSILKGQIVTNKSLATPDICIRSILDRRSISIITEILEYLSFDDRRRMALVNRTFRYASLHPALSRREQFVYTAPVHPLRADDRRRRFEDFKKSLSEPHRKRLCLKFAGTNRADIGRVFGAGACWPSSVVSLHLDGQSCLSDSFLDAITDRCAALEELRLENIGQLCVADKPRRPMLALRTVRLHRVGVSDGCFDVLMGCAPNVSDVCIDNCQTYEWLDPADAAAAGISNAGLSDAHIVGYLQDTAAGTVDSLRLNQCCHVFGAIRSPVLRLKSLLLSQDKPYLNTCRTIDYDRLELALALQVSLQWLEINHLPARLLAAVSGLHGLRHLTLNLTIGRDDVKFLREFSESLRDMKRIRTLAVNRAVTTSADEGRDALLQTFAIPECAYESLTSLDCSLDGSLCALRAGKRLSSLRIRNGDVLSADGLRLLFENLVDLRRLWIDNCVWLDDEVMSGLPVSNLRGLVSLKIFNANLTHRCLPYIKLLHLNVLVIDNMSLEPCIALNLINDLSDFDYYLKTFSCFVPALTQLELQLYCNQTMFKKLRFETLFYSNTKIAFKSYFKILKRLVYADMQLYLYCSRIAMYLLHLNLKHYQ</sequence>
<keyword evidence="2" id="KW-1185">Reference proteome</keyword>
<proteinExistence type="predicted"/>
<dbReference type="AlphaFoldDB" id="A0A6G0ZS20"/>
<accession>A0A6G0ZS20</accession>
<evidence type="ECO:0000313" key="2">
    <source>
        <dbReference type="Proteomes" id="UP000478052"/>
    </source>
</evidence>
<comment type="caution">
    <text evidence="1">The sequence shown here is derived from an EMBL/GenBank/DDBJ whole genome shotgun (WGS) entry which is preliminary data.</text>
</comment>
<dbReference type="InterPro" id="IPR032675">
    <property type="entry name" value="LRR_dom_sf"/>
</dbReference>
<dbReference type="Proteomes" id="UP000478052">
    <property type="component" value="Unassembled WGS sequence"/>
</dbReference>
<name>A0A6G0ZS20_APHCR</name>
<reference evidence="1 2" key="1">
    <citation type="submission" date="2019-08" db="EMBL/GenBank/DDBJ databases">
        <title>Whole genome of Aphis craccivora.</title>
        <authorList>
            <person name="Voronova N.V."/>
            <person name="Shulinski R.S."/>
            <person name="Bandarenka Y.V."/>
            <person name="Zhorov D.G."/>
            <person name="Warner D."/>
        </authorList>
    </citation>
    <scope>NUCLEOTIDE SEQUENCE [LARGE SCALE GENOMIC DNA]</scope>
    <source>
        <strain evidence="1">180601</strain>
        <tissue evidence="1">Whole Body</tissue>
    </source>
</reference>
<organism evidence="1 2">
    <name type="scientific">Aphis craccivora</name>
    <name type="common">Cowpea aphid</name>
    <dbReference type="NCBI Taxonomy" id="307492"/>
    <lineage>
        <taxon>Eukaryota</taxon>
        <taxon>Metazoa</taxon>
        <taxon>Ecdysozoa</taxon>
        <taxon>Arthropoda</taxon>
        <taxon>Hexapoda</taxon>
        <taxon>Insecta</taxon>
        <taxon>Pterygota</taxon>
        <taxon>Neoptera</taxon>
        <taxon>Paraneoptera</taxon>
        <taxon>Hemiptera</taxon>
        <taxon>Sternorrhyncha</taxon>
        <taxon>Aphidomorpha</taxon>
        <taxon>Aphidoidea</taxon>
        <taxon>Aphididae</taxon>
        <taxon>Aphidini</taxon>
        <taxon>Aphis</taxon>
        <taxon>Aphis</taxon>
    </lineage>
</organism>
<dbReference type="SUPFAM" id="SSF81383">
    <property type="entry name" value="F-box domain"/>
    <property type="match status" value="1"/>
</dbReference>
<dbReference type="OrthoDB" id="6601393at2759"/>
<protein>
    <submittedName>
        <fullName evidence="1">Uncharacterized protein</fullName>
    </submittedName>
</protein>
<dbReference type="InterPro" id="IPR036047">
    <property type="entry name" value="F-box-like_dom_sf"/>
</dbReference>
<gene>
    <name evidence="1" type="ORF">FWK35_00000111</name>
</gene>
<dbReference type="EMBL" id="VUJU01000030">
    <property type="protein sequence ID" value="KAF0773788.1"/>
    <property type="molecule type" value="Genomic_DNA"/>
</dbReference>
<evidence type="ECO:0000313" key="1">
    <source>
        <dbReference type="EMBL" id="KAF0773788.1"/>
    </source>
</evidence>